<dbReference type="Gene3D" id="3.100.10.10">
    <property type="match status" value="1"/>
</dbReference>
<dbReference type="SUPFAM" id="SSF52080">
    <property type="entry name" value="Ribosomal proteins L15p and L18e"/>
    <property type="match status" value="1"/>
</dbReference>
<dbReference type="GO" id="GO:0022625">
    <property type="term" value="C:cytosolic large ribosomal subunit"/>
    <property type="evidence" value="ECO:0007669"/>
    <property type="project" value="TreeGrafter"/>
</dbReference>
<evidence type="ECO:0000259" key="5">
    <source>
        <dbReference type="Pfam" id="PF17135"/>
    </source>
</evidence>
<dbReference type="Proteomes" id="UP001320159">
    <property type="component" value="Unassembled WGS sequence"/>
</dbReference>
<dbReference type="PANTHER" id="PTHR10934:SF2">
    <property type="entry name" value="LARGE RIBOSOMAL SUBUNIT PROTEIN EL18"/>
    <property type="match status" value="1"/>
</dbReference>
<organism evidence="6 7">
    <name type="scientific">Methanooceanicella nereidis</name>
    <dbReference type="NCBI Taxonomy" id="2052831"/>
    <lineage>
        <taxon>Archaea</taxon>
        <taxon>Methanobacteriati</taxon>
        <taxon>Methanobacteriota</taxon>
        <taxon>Stenosarchaea group</taxon>
        <taxon>Methanomicrobia</taxon>
        <taxon>Methanocellales</taxon>
        <taxon>Methanocellaceae</taxon>
        <taxon>Methanooceanicella</taxon>
    </lineage>
</organism>
<evidence type="ECO:0000313" key="7">
    <source>
        <dbReference type="Proteomes" id="UP001320159"/>
    </source>
</evidence>
<dbReference type="InterPro" id="IPR021131">
    <property type="entry name" value="Ribosomal_uL15/eL18"/>
</dbReference>
<keyword evidence="3 4" id="KW-0687">Ribonucleoprotein</keyword>
<protein>
    <recommendedName>
        <fullName evidence="4">Large ribosomal subunit protein eL18</fullName>
    </recommendedName>
</protein>
<dbReference type="EMBL" id="PGCK01000002">
    <property type="protein sequence ID" value="MCD1293897.1"/>
    <property type="molecule type" value="Genomic_DNA"/>
</dbReference>
<evidence type="ECO:0000313" key="6">
    <source>
        <dbReference type="EMBL" id="MCD1293897.1"/>
    </source>
</evidence>
<evidence type="ECO:0000256" key="2">
    <source>
        <dbReference type="ARBA" id="ARBA00022980"/>
    </source>
</evidence>
<dbReference type="GO" id="GO:0003723">
    <property type="term" value="F:RNA binding"/>
    <property type="evidence" value="ECO:0007669"/>
    <property type="project" value="TreeGrafter"/>
</dbReference>
<evidence type="ECO:0000256" key="3">
    <source>
        <dbReference type="ARBA" id="ARBA00023274"/>
    </source>
</evidence>
<dbReference type="NCBIfam" id="NF003079">
    <property type="entry name" value="PRK04005.1"/>
    <property type="match status" value="1"/>
</dbReference>
<evidence type="ECO:0000256" key="4">
    <source>
        <dbReference type="HAMAP-Rule" id="MF_00329"/>
    </source>
</evidence>
<comment type="caution">
    <text evidence="6">The sequence shown here is derived from an EMBL/GenBank/DDBJ whole genome shotgun (WGS) entry which is preliminary data.</text>
</comment>
<name>A0AAP2RCT3_9EURY</name>
<dbReference type="InterPro" id="IPR036227">
    <property type="entry name" value="Ribosomal_uL15/eL18_sf"/>
</dbReference>
<feature type="domain" description="Large ribosomal subunit protein uL15/eL18" evidence="5">
    <location>
        <begin position="3"/>
        <end position="120"/>
    </location>
</feature>
<dbReference type="Pfam" id="PF17135">
    <property type="entry name" value="Ribosomal_L18"/>
    <property type="match status" value="1"/>
</dbReference>
<dbReference type="GO" id="GO:0006412">
    <property type="term" value="P:translation"/>
    <property type="evidence" value="ECO:0007669"/>
    <property type="project" value="UniProtKB-UniRule"/>
</dbReference>
<sequence>MMKRVKKTNPRLLKLINDLKAKSREQNVGFWRDIAERLEKPNRNFAEVNLSKINRFSNDNEFIIVPGKVLGAGSIDHPVNVAALNFSLTAEVLITGANGKCMSIEQLMQANPTGKGVRILK</sequence>
<dbReference type="GO" id="GO:0003735">
    <property type="term" value="F:structural constituent of ribosome"/>
    <property type="evidence" value="ECO:0007669"/>
    <property type="project" value="InterPro"/>
</dbReference>
<dbReference type="HAMAP" id="MF_00329">
    <property type="entry name" value="Ribosomal_eL18"/>
    <property type="match status" value="1"/>
</dbReference>
<reference evidence="6 7" key="1">
    <citation type="submission" date="2017-11" db="EMBL/GenBank/DDBJ databases">
        <title>Isolation and Characterization of Family Methanocellaceae Species from Potential Methane Hydrate Area Offshore Southwestern Taiwan.</title>
        <authorList>
            <person name="Zhang W.-L."/>
            <person name="Chen W.-C."/>
            <person name="Lai M.-C."/>
            <person name="Chen S.-C."/>
        </authorList>
    </citation>
    <scope>NUCLEOTIDE SEQUENCE [LARGE SCALE GENOMIC DNA]</scope>
    <source>
        <strain evidence="6 7">CWC-04</strain>
    </source>
</reference>
<keyword evidence="2 4" id="KW-0689">Ribosomal protein</keyword>
<keyword evidence="7" id="KW-1185">Reference proteome</keyword>
<comment type="similarity">
    <text evidence="1 4">Belongs to the eukaryotic ribosomal protein eL18 family.</text>
</comment>
<evidence type="ECO:0000256" key="1">
    <source>
        <dbReference type="ARBA" id="ARBA00006815"/>
    </source>
</evidence>
<dbReference type="AlphaFoldDB" id="A0AAP2RCT3"/>
<dbReference type="InterPro" id="IPR022947">
    <property type="entry name" value="Ribosomal_eL18_arc"/>
</dbReference>
<gene>
    <name evidence="4" type="primary">rpl18e</name>
    <name evidence="6" type="ORF">CUJ83_02650</name>
</gene>
<dbReference type="InterPro" id="IPR000039">
    <property type="entry name" value="Ribosomal_eL18"/>
</dbReference>
<dbReference type="PANTHER" id="PTHR10934">
    <property type="entry name" value="60S RIBOSOMAL PROTEIN L18"/>
    <property type="match status" value="1"/>
</dbReference>
<proteinExistence type="inferred from homology"/>
<accession>A0AAP2RCT3</accession>